<dbReference type="Pfam" id="PF02608">
    <property type="entry name" value="Bmp"/>
    <property type="match status" value="1"/>
</dbReference>
<proteinExistence type="inferred from homology"/>
<keyword evidence="3" id="KW-1003">Cell membrane</keyword>
<gene>
    <name evidence="10" type="ORF">bsdE14_04510</name>
</gene>
<evidence type="ECO:0000259" key="9">
    <source>
        <dbReference type="Pfam" id="PF02608"/>
    </source>
</evidence>
<protein>
    <submittedName>
        <fullName evidence="10">BMP family ABC transporter substrate-binding protein</fullName>
    </submittedName>
</protein>
<name>A0ABQ5N1I1_9CLOT</name>
<dbReference type="CDD" id="cd06354">
    <property type="entry name" value="PBP1_PrnA-like"/>
    <property type="match status" value="1"/>
</dbReference>
<keyword evidence="11" id="KW-1185">Reference proteome</keyword>
<feature type="domain" description="ABC transporter substrate-binding protein PnrA-like" evidence="9">
    <location>
        <begin position="48"/>
        <end position="357"/>
    </location>
</feature>
<keyword evidence="6" id="KW-0449">Lipoprotein</keyword>
<comment type="caution">
    <text evidence="10">The sequence shown here is derived from an EMBL/GenBank/DDBJ whole genome shotgun (WGS) entry which is preliminary data.</text>
</comment>
<sequence>MSKKRLVALFATVAVAATLFAGCSKTEAPKTDANKPSTTKSSVKIGLSTDEGGLNDKSFNQAADTGIKKAQTEFGFDYKPIESKVKEDYENNLDALVGNGSNLVVGVGFQMETAIENIAKKYPDKNFALIDSGAFEDPTAKDPKQLKNVHSYLFKSEEGSFLMGVIAGKMTKSNKIGFIGGKDFALINSFEAGFAAGVKAVNPTAAADLMSRKTVKYADSFGDSAKGKELAKALINDGCDVIYHAAGGVGEGMFQAIKEAKDGGKNVWGIGVDMDQAATLPQYANYILSSCIKRVDTATYEAAKAVVNGTFKGGEIQSLGLKEDGVGIAPTSSKNVPKDVLDLVTKYQDAIKAGKITVPGKNEDVKNFTAPTV</sequence>
<evidence type="ECO:0000256" key="5">
    <source>
        <dbReference type="ARBA" id="ARBA00023136"/>
    </source>
</evidence>
<keyword evidence="5" id="KW-0472">Membrane</keyword>
<dbReference type="PROSITE" id="PS51257">
    <property type="entry name" value="PROKAR_LIPOPROTEIN"/>
    <property type="match status" value="1"/>
</dbReference>
<comment type="subcellular location">
    <subcellularLocation>
        <location evidence="1">Cell membrane</location>
        <topology evidence="1">Lipid-anchor</topology>
    </subcellularLocation>
</comment>
<dbReference type="InterPro" id="IPR003760">
    <property type="entry name" value="PnrA-like"/>
</dbReference>
<evidence type="ECO:0000256" key="8">
    <source>
        <dbReference type="SAM" id="SignalP"/>
    </source>
</evidence>
<feature type="signal peptide" evidence="8">
    <location>
        <begin position="1"/>
        <end position="21"/>
    </location>
</feature>
<evidence type="ECO:0000313" key="11">
    <source>
        <dbReference type="Proteomes" id="UP001208567"/>
    </source>
</evidence>
<keyword evidence="4 8" id="KW-0732">Signal</keyword>
<evidence type="ECO:0000256" key="1">
    <source>
        <dbReference type="ARBA" id="ARBA00004193"/>
    </source>
</evidence>
<evidence type="ECO:0000313" key="10">
    <source>
        <dbReference type="EMBL" id="GLC29041.1"/>
    </source>
</evidence>
<feature type="chain" id="PRO_5046889425" evidence="8">
    <location>
        <begin position="22"/>
        <end position="373"/>
    </location>
</feature>
<evidence type="ECO:0000256" key="4">
    <source>
        <dbReference type="ARBA" id="ARBA00022729"/>
    </source>
</evidence>
<dbReference type="RefSeq" id="WP_264848319.1">
    <property type="nucleotide sequence ID" value="NZ_BRXR01000001.1"/>
</dbReference>
<evidence type="ECO:0000256" key="6">
    <source>
        <dbReference type="ARBA" id="ARBA00023288"/>
    </source>
</evidence>
<evidence type="ECO:0000256" key="7">
    <source>
        <dbReference type="SAM" id="MobiDB-lite"/>
    </source>
</evidence>
<organism evidence="10 11">
    <name type="scientific">Clostridium omnivorum</name>
    <dbReference type="NCBI Taxonomy" id="1604902"/>
    <lineage>
        <taxon>Bacteria</taxon>
        <taxon>Bacillati</taxon>
        <taxon>Bacillota</taxon>
        <taxon>Clostridia</taxon>
        <taxon>Eubacteriales</taxon>
        <taxon>Clostridiaceae</taxon>
        <taxon>Clostridium</taxon>
    </lineage>
</organism>
<evidence type="ECO:0000256" key="2">
    <source>
        <dbReference type="ARBA" id="ARBA00008610"/>
    </source>
</evidence>
<dbReference type="PANTHER" id="PTHR34296:SF2">
    <property type="entry name" value="ABC TRANSPORTER GUANOSINE-BINDING PROTEIN NUPN"/>
    <property type="match status" value="1"/>
</dbReference>
<evidence type="ECO:0000256" key="3">
    <source>
        <dbReference type="ARBA" id="ARBA00022475"/>
    </source>
</evidence>
<dbReference type="Gene3D" id="3.40.50.2300">
    <property type="match status" value="2"/>
</dbReference>
<dbReference type="InterPro" id="IPR050957">
    <property type="entry name" value="BMP_lipoprotein"/>
</dbReference>
<reference evidence="10 11" key="1">
    <citation type="journal article" date="2024" name="Int. J. Syst. Evol. Microbiol.">
        <title>Clostridium omnivorum sp. nov., isolated from anoxic soil under the treatment of reductive soil disinfestation.</title>
        <authorList>
            <person name="Ueki A."/>
            <person name="Tonouchi A."/>
            <person name="Kaku N."/>
            <person name="Honma S."/>
            <person name="Ueki K."/>
        </authorList>
    </citation>
    <scope>NUCLEOTIDE SEQUENCE [LARGE SCALE GENOMIC DNA]</scope>
    <source>
        <strain evidence="10 11">E14</strain>
    </source>
</reference>
<dbReference type="EMBL" id="BRXR01000001">
    <property type="protein sequence ID" value="GLC29041.1"/>
    <property type="molecule type" value="Genomic_DNA"/>
</dbReference>
<comment type="similarity">
    <text evidence="2">Belongs to the BMP lipoprotein family.</text>
</comment>
<accession>A0ABQ5N1I1</accession>
<dbReference type="PANTHER" id="PTHR34296">
    <property type="entry name" value="TRANSCRIPTIONAL ACTIVATOR PROTEIN MED"/>
    <property type="match status" value="1"/>
</dbReference>
<dbReference type="SUPFAM" id="SSF53822">
    <property type="entry name" value="Periplasmic binding protein-like I"/>
    <property type="match status" value="1"/>
</dbReference>
<dbReference type="Proteomes" id="UP001208567">
    <property type="component" value="Unassembled WGS sequence"/>
</dbReference>
<dbReference type="InterPro" id="IPR028082">
    <property type="entry name" value="Peripla_BP_I"/>
</dbReference>
<feature type="region of interest" description="Disordered" evidence="7">
    <location>
        <begin position="27"/>
        <end position="47"/>
    </location>
</feature>